<dbReference type="AlphaFoldDB" id="A0A1L7W8A2"/>
<organism evidence="1 2">
    <name type="scientific">Fusarium proliferatum (strain ET1)</name>
    <name type="common">Orchid endophyte fungus</name>
    <dbReference type="NCBI Taxonomy" id="1227346"/>
    <lineage>
        <taxon>Eukaryota</taxon>
        <taxon>Fungi</taxon>
        <taxon>Dikarya</taxon>
        <taxon>Ascomycota</taxon>
        <taxon>Pezizomycotina</taxon>
        <taxon>Sordariomycetes</taxon>
        <taxon>Hypocreomycetidae</taxon>
        <taxon>Hypocreales</taxon>
        <taxon>Nectriaceae</taxon>
        <taxon>Fusarium</taxon>
        <taxon>Fusarium fujikuroi species complex</taxon>
    </lineage>
</organism>
<dbReference type="EMBL" id="FJOF01000014">
    <property type="protein sequence ID" value="CZR48815.1"/>
    <property type="molecule type" value="Genomic_DNA"/>
</dbReference>
<evidence type="ECO:0000313" key="1">
    <source>
        <dbReference type="EMBL" id="CZR48815.1"/>
    </source>
</evidence>
<evidence type="ECO:0000313" key="2">
    <source>
        <dbReference type="Proteomes" id="UP000183971"/>
    </source>
</evidence>
<protein>
    <submittedName>
        <fullName evidence="1">Uncharacterized protein</fullName>
    </submittedName>
</protein>
<dbReference type="VEuPathDB" id="FungiDB:FPRO_03864"/>
<reference evidence="2" key="1">
    <citation type="journal article" date="2016" name="Genome Biol. Evol.">
        <title>Comparative 'omics' of the Fusarium fujikuroi species complex highlights differences in genetic potential and metabolite synthesis.</title>
        <authorList>
            <person name="Niehaus E.-M."/>
            <person name="Muensterkoetter M."/>
            <person name="Proctor R.H."/>
            <person name="Brown D.W."/>
            <person name="Sharon A."/>
            <person name="Idan Y."/>
            <person name="Oren-Young L."/>
            <person name="Sieber C.M."/>
            <person name="Novak O."/>
            <person name="Pencik A."/>
            <person name="Tarkowska D."/>
            <person name="Hromadova K."/>
            <person name="Freeman S."/>
            <person name="Maymon M."/>
            <person name="Elazar M."/>
            <person name="Youssef S.A."/>
            <person name="El-Shabrawy E.S.M."/>
            <person name="Shalaby A.B.A."/>
            <person name="Houterman P."/>
            <person name="Brock N.L."/>
            <person name="Burkhardt I."/>
            <person name="Tsavkelova E.A."/>
            <person name="Dickschat J.S."/>
            <person name="Galuszka P."/>
            <person name="Gueldener U."/>
            <person name="Tudzynski B."/>
        </authorList>
    </citation>
    <scope>NUCLEOTIDE SEQUENCE [LARGE SCALE GENOMIC DNA]</scope>
    <source>
        <strain evidence="2">ET1</strain>
    </source>
</reference>
<comment type="caution">
    <text evidence="1">The sequence shown here is derived from an EMBL/GenBank/DDBJ whole genome shotgun (WGS) entry which is preliminary data.</text>
</comment>
<dbReference type="Proteomes" id="UP000183971">
    <property type="component" value="Unassembled WGS sequence"/>
</dbReference>
<proteinExistence type="predicted"/>
<gene>
    <name evidence="1" type="ORF">FPRO_03864</name>
</gene>
<accession>A0A1L7W8A2</accession>
<dbReference type="GeneID" id="42048749"/>
<keyword evidence="2" id="KW-1185">Reference proteome</keyword>
<dbReference type="RefSeq" id="XP_031089338.1">
    <property type="nucleotide sequence ID" value="XM_031224040.1"/>
</dbReference>
<sequence length="276" mass="30817">MANPQFYYFYAPTWDYPPEGPIKLGNVITSIKKPHISLANIVPSQDIGVFKTEKKSVQYTQEKLISGSFSILTRFLSILGFGVDVSAEVRKSNKESFIFDTLETTQFIPTPGYLQQCLDRESVRRWLELSNYRKPIYIITGLKVVTGAEANTIRSRTVGGIVSAEVDGTVWSGGTASIGIGPGIEGEVGEKRETRWADGNFVFAFRVSKIHIKKTGDIIKEEEFTRGAFLDCNDLKPREGTPNIISIVDMDIESEGFYREVLVEGGEKVFIAILRK</sequence>
<name>A0A1L7W8A2_FUSPR</name>